<dbReference type="Proteomes" id="UP000595437">
    <property type="component" value="Chromosome 16"/>
</dbReference>
<gene>
    <name evidence="1" type="ORF">FKW44_022172</name>
</gene>
<feature type="non-terminal residue" evidence="1">
    <location>
        <position position="60"/>
    </location>
</feature>
<reference evidence="2" key="1">
    <citation type="submission" date="2021-01" db="EMBL/GenBank/DDBJ databases">
        <title>Caligus Genome Assembly.</title>
        <authorList>
            <person name="Gallardo-Escarate C."/>
        </authorList>
    </citation>
    <scope>NUCLEOTIDE SEQUENCE [LARGE SCALE GENOMIC DNA]</scope>
</reference>
<accession>A0A7T8JWP4</accession>
<keyword evidence="2" id="KW-1185">Reference proteome</keyword>
<sequence length="60" mass="7071">MDTPDFCSYSLIRIKLAKTVNEIHVYLIFTYPPSRCGERTSIMAVLLRRRIHEDTGDDRR</sequence>
<evidence type="ECO:0000313" key="1">
    <source>
        <dbReference type="EMBL" id="QQP36926.1"/>
    </source>
</evidence>
<protein>
    <submittedName>
        <fullName evidence="1">Uncharacterized protein</fullName>
    </submittedName>
</protein>
<dbReference type="AlphaFoldDB" id="A0A7T8JWP4"/>
<dbReference type="EMBL" id="CP045905">
    <property type="protein sequence ID" value="QQP36926.1"/>
    <property type="molecule type" value="Genomic_DNA"/>
</dbReference>
<dbReference type="OrthoDB" id="10017160at2759"/>
<organism evidence="1 2">
    <name type="scientific">Caligus rogercresseyi</name>
    <name type="common">Sea louse</name>
    <dbReference type="NCBI Taxonomy" id="217165"/>
    <lineage>
        <taxon>Eukaryota</taxon>
        <taxon>Metazoa</taxon>
        <taxon>Ecdysozoa</taxon>
        <taxon>Arthropoda</taxon>
        <taxon>Crustacea</taxon>
        <taxon>Multicrustacea</taxon>
        <taxon>Hexanauplia</taxon>
        <taxon>Copepoda</taxon>
        <taxon>Siphonostomatoida</taxon>
        <taxon>Caligidae</taxon>
        <taxon>Caligus</taxon>
    </lineage>
</organism>
<proteinExistence type="predicted"/>
<name>A0A7T8JWP4_CALRO</name>
<evidence type="ECO:0000313" key="2">
    <source>
        <dbReference type="Proteomes" id="UP000595437"/>
    </source>
</evidence>